<feature type="compositionally biased region" description="Gly residues" evidence="1">
    <location>
        <begin position="265"/>
        <end position="277"/>
    </location>
</feature>
<dbReference type="Pfam" id="PF04536">
    <property type="entry name" value="TPM_phosphatase"/>
    <property type="match status" value="1"/>
</dbReference>
<dbReference type="PANTHER" id="PTHR30373">
    <property type="entry name" value="UPF0603 PROTEIN YGCG"/>
    <property type="match status" value="1"/>
</dbReference>
<dbReference type="Proteomes" id="UP000823935">
    <property type="component" value="Unassembled WGS sequence"/>
</dbReference>
<dbReference type="PANTHER" id="PTHR30373:SF2">
    <property type="entry name" value="UPF0603 PROTEIN YGCG"/>
    <property type="match status" value="1"/>
</dbReference>
<feature type="compositionally biased region" description="Gly residues" evidence="1">
    <location>
        <begin position="249"/>
        <end position="258"/>
    </location>
</feature>
<dbReference type="Gene3D" id="3.10.310.50">
    <property type="match status" value="1"/>
</dbReference>
<keyword evidence="2" id="KW-0472">Membrane</keyword>
<feature type="domain" description="TPM" evidence="4">
    <location>
        <begin position="30"/>
        <end position="150"/>
    </location>
</feature>
<evidence type="ECO:0000256" key="2">
    <source>
        <dbReference type="SAM" id="Phobius"/>
    </source>
</evidence>
<evidence type="ECO:0000259" key="4">
    <source>
        <dbReference type="Pfam" id="PF04536"/>
    </source>
</evidence>
<protein>
    <submittedName>
        <fullName evidence="5">TPM domain-containing protein</fullName>
    </submittedName>
</protein>
<dbReference type="InterPro" id="IPR007621">
    <property type="entry name" value="TPM_dom"/>
</dbReference>
<feature type="signal peptide" evidence="3">
    <location>
        <begin position="1"/>
        <end position="23"/>
    </location>
</feature>
<reference evidence="5" key="1">
    <citation type="submission" date="2020-10" db="EMBL/GenBank/DDBJ databases">
        <authorList>
            <person name="Gilroy R."/>
        </authorList>
    </citation>
    <scope>NUCLEOTIDE SEQUENCE</scope>
    <source>
        <strain evidence="5">CHK190-19873</strain>
    </source>
</reference>
<keyword evidence="3" id="KW-0732">Signal</keyword>
<name>A0A9D1EWD2_9FIRM</name>
<evidence type="ECO:0000313" key="5">
    <source>
        <dbReference type="EMBL" id="HIS32856.1"/>
    </source>
</evidence>
<keyword evidence="2" id="KW-0812">Transmembrane</keyword>
<sequence>MRRGLCLAACLLLWLFPGGTALGAEDTAAVYDYAGLLSSSETAALEENARDFSDSWNMNVVFLTTDDTGDKDSESYADDFYMDNGYYDNGMDGGILFLIDMDNRQVWISTAHDMRYYLTDERLEDVIDAGYEELTEEKYALCFENMLDETERFMEKGIDSRQYLYDRETGEIKVYRSITLGEGLFAALAALAAGAAAVGCVLVRYRVRLSSYTYPWREKCRFRVKHKDSRLVNQFVTKRRLPEQNPPDHGGGGGGGGRTTTHTSSGGGSFGGGGRSF</sequence>
<feature type="chain" id="PRO_5039117919" evidence="3">
    <location>
        <begin position="24"/>
        <end position="277"/>
    </location>
</feature>
<organism evidence="5 6">
    <name type="scientific">Candidatus Limivivens intestinipullorum</name>
    <dbReference type="NCBI Taxonomy" id="2840858"/>
    <lineage>
        <taxon>Bacteria</taxon>
        <taxon>Bacillati</taxon>
        <taxon>Bacillota</taxon>
        <taxon>Clostridia</taxon>
        <taxon>Lachnospirales</taxon>
        <taxon>Lachnospiraceae</taxon>
        <taxon>Lachnospiraceae incertae sedis</taxon>
        <taxon>Candidatus Limivivens</taxon>
    </lineage>
</organism>
<evidence type="ECO:0000313" key="6">
    <source>
        <dbReference type="Proteomes" id="UP000823935"/>
    </source>
</evidence>
<proteinExistence type="predicted"/>
<keyword evidence="2" id="KW-1133">Transmembrane helix</keyword>
<feature type="region of interest" description="Disordered" evidence="1">
    <location>
        <begin position="237"/>
        <end position="277"/>
    </location>
</feature>
<evidence type="ECO:0000256" key="1">
    <source>
        <dbReference type="SAM" id="MobiDB-lite"/>
    </source>
</evidence>
<dbReference type="EMBL" id="DVIQ01000104">
    <property type="protein sequence ID" value="HIS32856.1"/>
    <property type="molecule type" value="Genomic_DNA"/>
</dbReference>
<reference evidence="5" key="2">
    <citation type="journal article" date="2021" name="PeerJ">
        <title>Extensive microbial diversity within the chicken gut microbiome revealed by metagenomics and culture.</title>
        <authorList>
            <person name="Gilroy R."/>
            <person name="Ravi A."/>
            <person name="Getino M."/>
            <person name="Pursley I."/>
            <person name="Horton D.L."/>
            <person name="Alikhan N.F."/>
            <person name="Baker D."/>
            <person name="Gharbi K."/>
            <person name="Hall N."/>
            <person name="Watson M."/>
            <person name="Adriaenssens E.M."/>
            <person name="Foster-Nyarko E."/>
            <person name="Jarju S."/>
            <person name="Secka A."/>
            <person name="Antonio M."/>
            <person name="Oren A."/>
            <person name="Chaudhuri R.R."/>
            <person name="La Ragione R."/>
            <person name="Hildebrand F."/>
            <person name="Pallen M.J."/>
        </authorList>
    </citation>
    <scope>NUCLEOTIDE SEQUENCE</scope>
    <source>
        <strain evidence="5">CHK190-19873</strain>
    </source>
</reference>
<dbReference type="AlphaFoldDB" id="A0A9D1EWD2"/>
<gene>
    <name evidence="5" type="ORF">IAB44_15130</name>
</gene>
<feature type="transmembrane region" description="Helical" evidence="2">
    <location>
        <begin position="183"/>
        <end position="203"/>
    </location>
</feature>
<evidence type="ECO:0000256" key="3">
    <source>
        <dbReference type="SAM" id="SignalP"/>
    </source>
</evidence>
<accession>A0A9D1EWD2</accession>
<comment type="caution">
    <text evidence="5">The sequence shown here is derived from an EMBL/GenBank/DDBJ whole genome shotgun (WGS) entry which is preliminary data.</text>
</comment>